<feature type="compositionally biased region" description="Basic and acidic residues" evidence="1">
    <location>
        <begin position="24"/>
        <end position="52"/>
    </location>
</feature>
<dbReference type="AlphaFoldDB" id="A0AAX3W400"/>
<evidence type="ECO:0000313" key="4">
    <source>
        <dbReference type="Proteomes" id="UP001223261"/>
    </source>
</evidence>
<proteinExistence type="predicted"/>
<feature type="region of interest" description="Disordered" evidence="1">
    <location>
        <begin position="24"/>
        <end position="63"/>
    </location>
</feature>
<sequence length="211" mass="24603">MNKYIIALFSIMITLTLIGCSNDSNKETDSSEKSDSDKIVKSKQQEKAKLPKDVFQSDENNQSLTKDDVKKSIQKYLNTNESVYNVTSKIEEKVWDEQNLTNEETKQLEQARKLLNENDQNFFNYLKNNELPSEYKKDTYRISEYFTAYNDTLSKLDNSIQQMEKKANDGKIPIKEVKDIIPDSNKVNGKQQQKIEKFLKSIDIKTKAFER</sequence>
<feature type="chain" id="PRO_5043421728" evidence="2">
    <location>
        <begin position="20"/>
        <end position="211"/>
    </location>
</feature>
<dbReference type="PROSITE" id="PS51257">
    <property type="entry name" value="PROKAR_LIPOPROTEIN"/>
    <property type="match status" value="1"/>
</dbReference>
<keyword evidence="3" id="KW-0449">Lipoprotein</keyword>
<reference evidence="3" key="1">
    <citation type="journal article" date="2023" name="Antibiotics">
        <title>Prevalence and Molecular Characterization of Methicillin-Resistant Staphylococci (MRS) and Mammaliicocci (MRM) in Dromedary Camels from Algeria: First Detection of SCCmec-mecC Hybrid in Methicillin-Resistant Mammaliicoccus lentus.</title>
        <authorList>
            <person name="Belhout C."/>
            <person name="Boyen F."/>
            <person name="Vereecke N."/>
            <person name="Theuns S."/>
            <person name="Taibi N."/>
            <person name="Stegger M."/>
            <person name="de la Fe-Rodriguez P.Y."/>
            <person name="Bouayad L."/>
            <person name="Elgroud R."/>
            <person name="Butaye P."/>
        </authorList>
    </citation>
    <scope>NUCLEOTIDE SEQUENCE</scope>
    <source>
        <strain evidence="3">7048</strain>
    </source>
</reference>
<evidence type="ECO:0000256" key="2">
    <source>
        <dbReference type="SAM" id="SignalP"/>
    </source>
</evidence>
<dbReference type="RefSeq" id="WP_282862039.1">
    <property type="nucleotide sequence ID" value="NZ_CP118848.1"/>
</dbReference>
<accession>A0AAX3W400</accession>
<name>A0AAX3W400_MAMLE</name>
<dbReference type="EMBL" id="CP118848">
    <property type="protein sequence ID" value="WHI59722.1"/>
    <property type="molecule type" value="Genomic_DNA"/>
</dbReference>
<organism evidence="3 4">
    <name type="scientific">Mammaliicoccus lentus</name>
    <name type="common">Staphylococcus lentus</name>
    <dbReference type="NCBI Taxonomy" id="42858"/>
    <lineage>
        <taxon>Bacteria</taxon>
        <taxon>Bacillati</taxon>
        <taxon>Bacillota</taxon>
        <taxon>Bacilli</taxon>
        <taxon>Bacillales</taxon>
        <taxon>Staphylococcaceae</taxon>
        <taxon>Mammaliicoccus</taxon>
    </lineage>
</organism>
<evidence type="ECO:0000256" key="1">
    <source>
        <dbReference type="SAM" id="MobiDB-lite"/>
    </source>
</evidence>
<keyword evidence="2" id="KW-0732">Signal</keyword>
<evidence type="ECO:0000313" key="3">
    <source>
        <dbReference type="EMBL" id="WHI59722.1"/>
    </source>
</evidence>
<dbReference type="NCBIfam" id="NF033193">
    <property type="entry name" value="lipo_NDxxF"/>
    <property type="match status" value="1"/>
</dbReference>
<dbReference type="Proteomes" id="UP001223261">
    <property type="component" value="Chromosome"/>
</dbReference>
<gene>
    <name evidence="3" type="ORF">PYH69_13560</name>
</gene>
<dbReference type="InterPro" id="IPR047903">
    <property type="entry name" value="NDxxF_lipo"/>
</dbReference>
<protein>
    <submittedName>
        <fullName evidence="3">NDxxF motif lipoprotein</fullName>
    </submittedName>
</protein>
<feature type="signal peptide" evidence="2">
    <location>
        <begin position="1"/>
        <end position="19"/>
    </location>
</feature>